<keyword evidence="3" id="KW-0699">rRNA-binding</keyword>
<evidence type="ECO:0000256" key="1">
    <source>
        <dbReference type="ARBA" id="ARBA00022741"/>
    </source>
</evidence>
<dbReference type="InterPro" id="IPR004881">
    <property type="entry name" value="Ribosome_biogen_GTPase_RsgA"/>
</dbReference>
<dbReference type="HAMAP" id="MF_01820">
    <property type="entry name" value="GTPase_RsgA"/>
    <property type="match status" value="1"/>
</dbReference>
<keyword evidence="3" id="KW-0862">Zinc</keyword>
<feature type="binding site" evidence="3">
    <location>
        <position position="305"/>
    </location>
    <ligand>
        <name>Zn(2+)</name>
        <dbReference type="ChEBI" id="CHEBI:29105"/>
    </ligand>
</feature>
<name>A0A1Y6FXM0_9GAMM</name>
<comment type="cofactor">
    <cofactor evidence="3">
        <name>Zn(2+)</name>
        <dbReference type="ChEBI" id="CHEBI:29105"/>
    </cofactor>
    <text evidence="3">Binds 1 zinc ion per subunit.</text>
</comment>
<keyword evidence="3" id="KW-0690">Ribosome biogenesis</keyword>
<feature type="binding site" evidence="3">
    <location>
        <position position="312"/>
    </location>
    <ligand>
        <name>Zn(2+)</name>
        <dbReference type="ChEBI" id="CHEBI:29105"/>
    </ligand>
</feature>
<dbReference type="NCBIfam" id="TIGR00157">
    <property type="entry name" value="ribosome small subunit-dependent GTPase A"/>
    <property type="match status" value="1"/>
</dbReference>
<dbReference type="InterPro" id="IPR012340">
    <property type="entry name" value="NA-bd_OB-fold"/>
</dbReference>
<dbReference type="AlphaFoldDB" id="A0A1Y6FXM0"/>
<dbReference type="PANTHER" id="PTHR32120:SF11">
    <property type="entry name" value="SMALL RIBOSOMAL SUBUNIT BIOGENESIS GTPASE RSGA 1, MITOCHONDRIAL-RELATED"/>
    <property type="match status" value="1"/>
</dbReference>
<comment type="subcellular location">
    <subcellularLocation>
        <location evidence="3">Cytoplasm</location>
    </subcellularLocation>
</comment>
<keyword evidence="3" id="KW-0963">Cytoplasm</keyword>
<dbReference type="Proteomes" id="UP000194450">
    <property type="component" value="Unassembled WGS sequence"/>
</dbReference>
<dbReference type="Pfam" id="PF03193">
    <property type="entry name" value="RsgA_GTPase"/>
    <property type="match status" value="1"/>
</dbReference>
<dbReference type="Gene3D" id="2.40.50.140">
    <property type="entry name" value="Nucleic acid-binding proteins"/>
    <property type="match status" value="1"/>
</dbReference>
<dbReference type="GO" id="GO:0005525">
    <property type="term" value="F:GTP binding"/>
    <property type="evidence" value="ECO:0007669"/>
    <property type="project" value="UniProtKB-UniRule"/>
</dbReference>
<gene>
    <name evidence="3" type="primary">rsgA</name>
    <name evidence="7" type="ORF">SAMN06297229_2019</name>
</gene>
<dbReference type="NCBIfam" id="NF008931">
    <property type="entry name" value="PRK12288.1"/>
    <property type="match status" value="1"/>
</dbReference>
<dbReference type="PANTHER" id="PTHR32120">
    <property type="entry name" value="SMALL RIBOSOMAL SUBUNIT BIOGENESIS GTPASE RSGA"/>
    <property type="match status" value="1"/>
</dbReference>
<dbReference type="OrthoDB" id="9809485at2"/>
<dbReference type="GO" id="GO:0003924">
    <property type="term" value="F:GTPase activity"/>
    <property type="evidence" value="ECO:0007669"/>
    <property type="project" value="UniProtKB-UniRule"/>
</dbReference>
<sequence length="362" mass="40297">MAQQRKLNKGQLRRVRQNQQRRLDTPSVEEEIANDDLAASEHGVIISRFGQHADVLGDDGYRTRCHIRRGVESLVCGDSVVWRRAKSPIAEQSVQGIVEAVHPRKSLLSRPDFYDGLKPVAANIDQIFIISSVLPAFSAQIIDRYLVACEDSEITPVIVLNKADLMNELEPEQQAEITTTLAMYEDIGYRVMKVSAHTKTGMSELTEALSERVSVVVGQSGVGKSSLVNSLLPEIEADIGAISDNSGLGQHTTTVATWYDLADSNIGLTGALIDSPGIREFALWHLERDRVAWCYRDFRPFLGQCKFRDCKHRDDPGCALQEAVNSGDLHALRLYNFHRIVESMQTQKPPRMTNKGSAQRGK</sequence>
<dbReference type="EMBL" id="FXWH01000002">
    <property type="protein sequence ID" value="SMQ80108.1"/>
    <property type="molecule type" value="Genomic_DNA"/>
</dbReference>
<feature type="binding site" evidence="3">
    <location>
        <position position="318"/>
    </location>
    <ligand>
        <name>Zn(2+)</name>
        <dbReference type="ChEBI" id="CHEBI:29105"/>
    </ligand>
</feature>
<evidence type="ECO:0000313" key="7">
    <source>
        <dbReference type="EMBL" id="SMQ80108.1"/>
    </source>
</evidence>
<organism evidence="7 8">
    <name type="scientific">Pseudidiomarina planktonica</name>
    <dbReference type="NCBI Taxonomy" id="1323738"/>
    <lineage>
        <taxon>Bacteria</taxon>
        <taxon>Pseudomonadati</taxon>
        <taxon>Pseudomonadota</taxon>
        <taxon>Gammaproteobacteria</taxon>
        <taxon>Alteromonadales</taxon>
        <taxon>Idiomarinaceae</taxon>
        <taxon>Pseudidiomarina</taxon>
    </lineage>
</organism>
<dbReference type="PROSITE" id="PS50936">
    <property type="entry name" value="ENGC_GTPASE"/>
    <property type="match status" value="1"/>
</dbReference>
<protein>
    <recommendedName>
        <fullName evidence="3">Small ribosomal subunit biogenesis GTPase RsgA</fullName>
        <ecNumber evidence="3">3.6.1.-</ecNumber>
    </recommendedName>
</protein>
<dbReference type="GO" id="GO:0042274">
    <property type="term" value="P:ribosomal small subunit biogenesis"/>
    <property type="evidence" value="ECO:0007669"/>
    <property type="project" value="UniProtKB-UniRule"/>
</dbReference>
<evidence type="ECO:0000256" key="2">
    <source>
        <dbReference type="ARBA" id="ARBA00023134"/>
    </source>
</evidence>
<feature type="domain" description="EngC GTPase" evidence="5">
    <location>
        <begin position="122"/>
        <end position="279"/>
    </location>
</feature>
<keyword evidence="3" id="KW-0479">Metal-binding</keyword>
<reference evidence="8" key="1">
    <citation type="submission" date="2017-04" db="EMBL/GenBank/DDBJ databases">
        <authorList>
            <person name="Varghese N."/>
            <person name="Submissions S."/>
        </authorList>
    </citation>
    <scope>NUCLEOTIDE SEQUENCE [LARGE SCALE GENOMIC DNA]</scope>
</reference>
<keyword evidence="3" id="KW-0694">RNA-binding</keyword>
<keyword evidence="8" id="KW-1185">Reference proteome</keyword>
<feature type="binding site" evidence="3">
    <location>
        <begin position="218"/>
        <end position="226"/>
    </location>
    <ligand>
        <name>GTP</name>
        <dbReference type="ChEBI" id="CHEBI:37565"/>
    </ligand>
</feature>
<evidence type="ECO:0000259" key="6">
    <source>
        <dbReference type="PROSITE" id="PS51721"/>
    </source>
</evidence>
<dbReference type="GO" id="GO:0005737">
    <property type="term" value="C:cytoplasm"/>
    <property type="evidence" value="ECO:0007669"/>
    <property type="project" value="UniProtKB-SubCell"/>
</dbReference>
<evidence type="ECO:0000259" key="5">
    <source>
        <dbReference type="PROSITE" id="PS50936"/>
    </source>
</evidence>
<comment type="subunit">
    <text evidence="3">Monomer. Associates with 30S ribosomal subunit, binds 16S rRNA.</text>
</comment>
<dbReference type="GO" id="GO:0019843">
    <property type="term" value="F:rRNA binding"/>
    <property type="evidence" value="ECO:0007669"/>
    <property type="project" value="UniProtKB-KW"/>
</dbReference>
<keyword evidence="1 3" id="KW-0547">Nucleotide-binding</keyword>
<evidence type="ECO:0000256" key="4">
    <source>
        <dbReference type="SAM" id="MobiDB-lite"/>
    </source>
</evidence>
<evidence type="ECO:0000313" key="8">
    <source>
        <dbReference type="Proteomes" id="UP000194450"/>
    </source>
</evidence>
<dbReference type="EC" id="3.6.1.-" evidence="3"/>
<dbReference type="RefSeq" id="WP_086435148.1">
    <property type="nucleotide sequence ID" value="NZ_FXWH01000002.1"/>
</dbReference>
<comment type="similarity">
    <text evidence="3">Belongs to the TRAFAC class YlqF/YawG GTPase family. RsgA subfamily.</text>
</comment>
<dbReference type="Gene3D" id="1.10.40.50">
    <property type="entry name" value="Probable gtpase engc, domain 3"/>
    <property type="match status" value="1"/>
</dbReference>
<feature type="binding site" evidence="3">
    <location>
        <position position="310"/>
    </location>
    <ligand>
        <name>Zn(2+)</name>
        <dbReference type="ChEBI" id="CHEBI:29105"/>
    </ligand>
</feature>
<feature type="region of interest" description="Disordered" evidence="4">
    <location>
        <begin position="1"/>
        <end position="27"/>
    </location>
</feature>
<dbReference type="PROSITE" id="PS51721">
    <property type="entry name" value="G_CP"/>
    <property type="match status" value="1"/>
</dbReference>
<dbReference type="InterPro" id="IPR030378">
    <property type="entry name" value="G_CP_dom"/>
</dbReference>
<feature type="domain" description="CP-type G" evidence="6">
    <location>
        <begin position="105"/>
        <end position="281"/>
    </location>
</feature>
<dbReference type="SUPFAM" id="SSF52540">
    <property type="entry name" value="P-loop containing nucleoside triphosphate hydrolases"/>
    <property type="match status" value="1"/>
</dbReference>
<dbReference type="InterPro" id="IPR010914">
    <property type="entry name" value="RsgA_GTPase_dom"/>
</dbReference>
<evidence type="ECO:0000256" key="3">
    <source>
        <dbReference type="HAMAP-Rule" id="MF_01820"/>
    </source>
</evidence>
<dbReference type="Gene3D" id="3.40.50.300">
    <property type="entry name" value="P-loop containing nucleotide triphosphate hydrolases"/>
    <property type="match status" value="1"/>
</dbReference>
<proteinExistence type="inferred from homology"/>
<dbReference type="InterPro" id="IPR027417">
    <property type="entry name" value="P-loop_NTPase"/>
</dbReference>
<keyword evidence="2 3" id="KW-0342">GTP-binding</keyword>
<dbReference type="GO" id="GO:0046872">
    <property type="term" value="F:metal ion binding"/>
    <property type="evidence" value="ECO:0007669"/>
    <property type="project" value="UniProtKB-KW"/>
</dbReference>
<accession>A0A1Y6FXM0</accession>
<dbReference type="CDD" id="cd01854">
    <property type="entry name" value="YjeQ_EngC"/>
    <property type="match status" value="1"/>
</dbReference>
<keyword evidence="3" id="KW-0378">Hydrolase</keyword>
<comment type="function">
    <text evidence="3">One of several proteins that assist in the late maturation steps of the functional core of the 30S ribosomal subunit. Helps release RbfA from mature subunits. May play a role in the assembly of ribosomal proteins into the subunit. Circularly permuted GTPase that catalyzes slow GTP hydrolysis, GTPase activity is stimulated by the 30S ribosomal subunit.</text>
</comment>
<feature type="compositionally biased region" description="Basic residues" evidence="4">
    <location>
        <begin position="1"/>
        <end position="16"/>
    </location>
</feature>
<feature type="binding site" evidence="3">
    <location>
        <begin position="161"/>
        <end position="164"/>
    </location>
    <ligand>
        <name>GTP</name>
        <dbReference type="ChEBI" id="CHEBI:37565"/>
    </ligand>
</feature>